<dbReference type="InterPro" id="IPR005190">
    <property type="entry name" value="GlnE_rpt_dom"/>
</dbReference>
<dbReference type="GO" id="GO:0047388">
    <property type="term" value="F:[glutamine synthetase]-adenylyl-L-tyrosine phosphorylase activity"/>
    <property type="evidence" value="ECO:0007669"/>
    <property type="project" value="UniProtKB-EC"/>
</dbReference>
<proteinExistence type="inferred from homology"/>
<dbReference type="GO" id="GO:0008882">
    <property type="term" value="F:[glutamate-ammonia-ligase] adenylyltransferase activity"/>
    <property type="evidence" value="ECO:0007669"/>
    <property type="project" value="UniProtKB-UniRule"/>
</dbReference>
<feature type="domain" description="PII-uridylyltransferase/Glutamine-synthetase adenylyltransferase" evidence="9">
    <location>
        <begin position="328"/>
        <end position="468"/>
    </location>
</feature>
<dbReference type="InterPro" id="IPR043519">
    <property type="entry name" value="NT_sf"/>
</dbReference>
<dbReference type="Proteomes" id="UP000509367">
    <property type="component" value="Chromosome"/>
</dbReference>
<dbReference type="RefSeq" id="WP_175276503.1">
    <property type="nucleotide sequence ID" value="NZ_CP054836.1"/>
</dbReference>
<keyword evidence="4 7" id="KW-0067">ATP-binding</keyword>
<feature type="region of interest" description="Adenylyl removase" evidence="7">
    <location>
        <begin position="1"/>
        <end position="473"/>
    </location>
</feature>
<dbReference type="KEGG" id="orm:HTY61_09200"/>
<dbReference type="HAMAP" id="MF_00802">
    <property type="entry name" value="GlnE"/>
    <property type="match status" value="1"/>
</dbReference>
<dbReference type="Gene3D" id="1.20.120.330">
    <property type="entry name" value="Nucleotidyltransferases domain 2"/>
    <property type="match status" value="2"/>
</dbReference>
<sequence>MAEDGTLWFGRPARTLHAGDAGAAEKARTTLLAAAENAGAARLARLVGEGGPLAGFLVAVMAHSHFLSHQIERQAGLLEGLFDEPVSAKLDAILSRTEAMRHGEGFAGSEAELMTALRREKAALHLLIALADLAGAIDVEETTGWLSRFAETSLGAAAAWILRDAHNAGKLELSDPAEPERGCGWFFLAMGKLGARELNYSSDIDLIALFDPEPAGLRWPDRDAIGETVIRMTRRLVRIMQERTGDGYVFRTDLRLRPDPGSTPLAIPVEAALLYYEARGQNWERAAMIKARAAAGDIGAGERFLYELRPFIWRKHLDYASIADIHSIKRQIHAHKGHGAIAIEGHNVKLGRGGIREIEFFVQTQQLIFGGRVPELRGRGTVAMLHALADHGSIEQEAAGTLSRCYRFLRRVEHAIQMIGDEQTHKLPADAEGIERVGRLLGFADGDAFRAEFLDTLREVETHYADLFEHEPDLGVEGNLAFTGDDPDPGTVETLSRMGYKRPNDIWRVVSQWHMGRYRALQSERARARLTEITPLLLRLFAESGQADEAVMGFDRFLSGLPAGIQLFSMLQSNPRLINLMALILSAAPRLGGIITAKPLVFDGILDPAFFSGAPGKDEQRTRLDDFIGEARAYEEVLDRLRIFAAEQRFLIGVRLLTGNIEAMEAGRAFADLAELIVEYALDAARAELAEKHGTIEGAQVCVIGLGRLGSREMTAGSDLDLILLYDVAEETDESDGPKPLPAPTYFMRLTQRLISALTAPTAEGVLYEVDFRLRPSGNKGPLATTFRGFSRYQRNDAWTWEHQALCRARTVAGDPELRERTEAELRAVLALPRDPAKLKEDIVSMRRRLLKEKPARGPWDVKLVSGGLMDVDFIAQFLVLSGLPNGNLNGRDAAHILRLSNDAPIGENEREILAGAFADYSAIMQMVRLCTERDFDPKTAPKGLVDRLCAAGGFPDLETMQAHIVETEERVSEIFRAVLGDPRS</sequence>
<keyword evidence="11" id="KW-1185">Reference proteome</keyword>
<keyword evidence="1 7" id="KW-0808">Transferase</keyword>
<keyword evidence="6 7" id="KW-0511">Multifunctional enzyme</keyword>
<keyword evidence="2 7" id="KW-0548">Nucleotidyltransferase</keyword>
<comment type="catalytic activity">
    <reaction evidence="7">
        <text>[glutamine synthetase]-L-tyrosine + ATP = [glutamine synthetase]-O(4)-(5'-adenylyl)-L-tyrosine + diphosphate</text>
        <dbReference type="Rhea" id="RHEA:18589"/>
        <dbReference type="Rhea" id="RHEA-COMP:10660"/>
        <dbReference type="Rhea" id="RHEA-COMP:10661"/>
        <dbReference type="ChEBI" id="CHEBI:30616"/>
        <dbReference type="ChEBI" id="CHEBI:33019"/>
        <dbReference type="ChEBI" id="CHEBI:46858"/>
        <dbReference type="ChEBI" id="CHEBI:83624"/>
        <dbReference type="EC" id="2.7.7.42"/>
    </reaction>
</comment>
<evidence type="ECO:0000256" key="4">
    <source>
        <dbReference type="ARBA" id="ARBA00022840"/>
    </source>
</evidence>
<dbReference type="SUPFAM" id="SSF81593">
    <property type="entry name" value="Nucleotidyltransferase substrate binding subunit/domain"/>
    <property type="match status" value="2"/>
</dbReference>
<feature type="region of interest" description="Adenylyl transferase" evidence="7">
    <location>
        <begin position="478"/>
        <end position="985"/>
    </location>
</feature>
<dbReference type="Pfam" id="PF08335">
    <property type="entry name" value="GlnD_UR_UTase"/>
    <property type="match status" value="1"/>
</dbReference>
<dbReference type="Pfam" id="PF03710">
    <property type="entry name" value="GlnE"/>
    <property type="match status" value="2"/>
</dbReference>
<dbReference type="GO" id="GO:0000287">
    <property type="term" value="F:magnesium ion binding"/>
    <property type="evidence" value="ECO:0007669"/>
    <property type="project" value="UniProtKB-UniRule"/>
</dbReference>
<gene>
    <name evidence="7" type="primary">glnE</name>
    <name evidence="10" type="ORF">HTY61_09200</name>
</gene>
<evidence type="ECO:0000256" key="1">
    <source>
        <dbReference type="ARBA" id="ARBA00022679"/>
    </source>
</evidence>
<dbReference type="PANTHER" id="PTHR30621">
    <property type="entry name" value="GLUTAMINE SYNTHETASE ADENYLYLTRANSFERASE"/>
    <property type="match status" value="1"/>
</dbReference>
<comment type="similarity">
    <text evidence="7">Belongs to the GlnE family.</text>
</comment>
<dbReference type="SUPFAM" id="SSF81301">
    <property type="entry name" value="Nucleotidyltransferase"/>
    <property type="match status" value="2"/>
</dbReference>
<evidence type="ECO:0000313" key="11">
    <source>
        <dbReference type="Proteomes" id="UP000509367"/>
    </source>
</evidence>
<evidence type="ECO:0000256" key="7">
    <source>
        <dbReference type="HAMAP-Rule" id="MF_00802"/>
    </source>
</evidence>
<accession>A0A6N1VCL1</accession>
<comment type="catalytic activity">
    <reaction evidence="7">
        <text>[glutamine synthetase]-O(4)-(5'-adenylyl)-L-tyrosine + phosphate = [glutamine synthetase]-L-tyrosine + ADP</text>
        <dbReference type="Rhea" id="RHEA:43716"/>
        <dbReference type="Rhea" id="RHEA-COMP:10660"/>
        <dbReference type="Rhea" id="RHEA-COMP:10661"/>
        <dbReference type="ChEBI" id="CHEBI:43474"/>
        <dbReference type="ChEBI" id="CHEBI:46858"/>
        <dbReference type="ChEBI" id="CHEBI:83624"/>
        <dbReference type="ChEBI" id="CHEBI:456216"/>
        <dbReference type="EC" id="2.7.7.89"/>
    </reaction>
</comment>
<protein>
    <recommendedName>
        <fullName evidence="7">Bifunctional glutamine synthetase adenylyltransferase/adenylyl-removing enzyme</fullName>
    </recommendedName>
    <alternativeName>
        <fullName evidence="7">ATP:glutamine synthetase adenylyltransferase</fullName>
    </alternativeName>
    <alternativeName>
        <fullName evidence="7">ATase</fullName>
    </alternativeName>
    <domain>
        <recommendedName>
            <fullName evidence="7">Glutamine synthetase adenylyl-L-tyrosine phosphorylase</fullName>
            <ecNumber evidence="7">2.7.7.89</ecNumber>
        </recommendedName>
        <alternativeName>
            <fullName evidence="7">Adenylyl removase</fullName>
            <shortName evidence="7">AR</shortName>
            <shortName evidence="7">AT-N</shortName>
        </alternativeName>
    </domain>
    <domain>
        <recommendedName>
            <fullName evidence="7">Glutamine synthetase adenylyl transferase</fullName>
            <ecNumber evidence="7">2.7.7.42</ecNumber>
        </recommendedName>
        <alternativeName>
            <fullName evidence="7">Adenylyl transferase</fullName>
            <shortName evidence="7">AT</shortName>
            <shortName evidence="7">AT-C</shortName>
        </alternativeName>
    </domain>
</protein>
<dbReference type="EC" id="2.7.7.89" evidence="7"/>
<keyword evidence="5 7" id="KW-0460">Magnesium</keyword>
<dbReference type="InterPro" id="IPR023057">
    <property type="entry name" value="GlnE"/>
</dbReference>
<evidence type="ECO:0000256" key="2">
    <source>
        <dbReference type="ARBA" id="ARBA00022695"/>
    </source>
</evidence>
<dbReference type="GO" id="GO:0005524">
    <property type="term" value="F:ATP binding"/>
    <property type="evidence" value="ECO:0007669"/>
    <property type="project" value="UniProtKB-UniRule"/>
</dbReference>
<dbReference type="InterPro" id="IPR013546">
    <property type="entry name" value="PII_UdlTrfase/GS_AdlTrfase"/>
</dbReference>
<dbReference type="GO" id="GO:0005829">
    <property type="term" value="C:cytosol"/>
    <property type="evidence" value="ECO:0007669"/>
    <property type="project" value="TreeGrafter"/>
</dbReference>
<name>A0A6N1VCL1_9HYPH</name>
<evidence type="ECO:0000313" key="10">
    <source>
        <dbReference type="EMBL" id="QKV18610.1"/>
    </source>
</evidence>
<dbReference type="EMBL" id="CP054836">
    <property type="protein sequence ID" value="QKV18610.1"/>
    <property type="molecule type" value="Genomic_DNA"/>
</dbReference>
<dbReference type="CDD" id="cd05401">
    <property type="entry name" value="NT_GlnE_GlnD_like"/>
    <property type="match status" value="2"/>
</dbReference>
<dbReference type="AlphaFoldDB" id="A0A6N1VCL1"/>
<keyword evidence="3 7" id="KW-0547">Nucleotide-binding</keyword>
<evidence type="ECO:0000256" key="6">
    <source>
        <dbReference type="ARBA" id="ARBA00023268"/>
    </source>
</evidence>
<dbReference type="PANTHER" id="PTHR30621:SF0">
    <property type="entry name" value="BIFUNCTIONAL GLUTAMINE SYNTHETASE ADENYLYLTRANSFERASE_ADENYLYL-REMOVING ENZYME"/>
    <property type="match status" value="1"/>
</dbReference>
<dbReference type="NCBIfam" id="NF008292">
    <property type="entry name" value="PRK11072.1"/>
    <property type="match status" value="1"/>
</dbReference>
<dbReference type="NCBIfam" id="NF010706">
    <property type="entry name" value="PRK14108.1"/>
    <property type="match status" value="1"/>
</dbReference>
<evidence type="ECO:0000259" key="9">
    <source>
        <dbReference type="Pfam" id="PF08335"/>
    </source>
</evidence>
<dbReference type="Gene3D" id="3.30.460.10">
    <property type="entry name" value="Beta Polymerase, domain 2"/>
    <property type="match status" value="2"/>
</dbReference>
<comment type="cofactor">
    <cofactor evidence="7">
        <name>Mg(2+)</name>
        <dbReference type="ChEBI" id="CHEBI:18420"/>
    </cofactor>
</comment>
<dbReference type="Gene3D" id="1.20.120.1510">
    <property type="match status" value="1"/>
</dbReference>
<feature type="domain" description="Glutamate-ammonia ligase adenylyltransferase repeated" evidence="8">
    <location>
        <begin position="581"/>
        <end position="823"/>
    </location>
</feature>
<comment type="function">
    <text evidence="7">Involved in the regulation of glutamine synthetase GlnA, a key enzyme in the process to assimilate ammonia. When cellular nitrogen levels are high, the C-terminal adenylyl transferase (AT) inactivates GlnA by covalent transfer of an adenylyl group from ATP to specific tyrosine residue of GlnA, thus reducing its activity. Conversely, when nitrogen levels are low, the N-terminal adenylyl removase (AR) activates GlnA by removing the adenylyl group by phosphorolysis, increasing its activity. The regulatory region of GlnE binds the signal transduction protein PII (GlnB) which indicates the nitrogen status of the cell.</text>
</comment>
<organism evidence="10 11">
    <name type="scientific">Oricola thermophila</name>
    <dbReference type="NCBI Taxonomy" id="2742145"/>
    <lineage>
        <taxon>Bacteria</taxon>
        <taxon>Pseudomonadati</taxon>
        <taxon>Pseudomonadota</taxon>
        <taxon>Alphaproteobacteria</taxon>
        <taxon>Hyphomicrobiales</taxon>
        <taxon>Ahrensiaceae</taxon>
        <taxon>Oricola</taxon>
    </lineage>
</organism>
<dbReference type="EC" id="2.7.7.42" evidence="7"/>
<feature type="domain" description="Glutamate-ammonia ligase adenylyltransferase repeated" evidence="8">
    <location>
        <begin position="57"/>
        <end position="305"/>
    </location>
</feature>
<reference evidence="10 11" key="1">
    <citation type="submission" date="2020-06" db="EMBL/GenBank/DDBJ databases">
        <title>Oricola thermophila sp. nov. isolated from a tidal sediments.</title>
        <authorList>
            <person name="Kwon K.K."/>
            <person name="Yang S.-H."/>
            <person name="Park M.-J."/>
        </authorList>
    </citation>
    <scope>NUCLEOTIDE SEQUENCE [LARGE SCALE GENOMIC DNA]</scope>
    <source>
        <strain evidence="10 11">MEBiC13590</strain>
    </source>
</reference>
<evidence type="ECO:0000256" key="3">
    <source>
        <dbReference type="ARBA" id="ARBA00022741"/>
    </source>
</evidence>
<dbReference type="GO" id="GO:0000820">
    <property type="term" value="P:regulation of glutamine family amino acid metabolic process"/>
    <property type="evidence" value="ECO:0007669"/>
    <property type="project" value="UniProtKB-UniRule"/>
</dbReference>
<evidence type="ECO:0000256" key="5">
    <source>
        <dbReference type="ARBA" id="ARBA00022842"/>
    </source>
</evidence>
<evidence type="ECO:0000259" key="8">
    <source>
        <dbReference type="Pfam" id="PF03710"/>
    </source>
</evidence>